<evidence type="ECO:0000256" key="2">
    <source>
        <dbReference type="SAM" id="MobiDB-lite"/>
    </source>
</evidence>
<dbReference type="InterPro" id="IPR016830">
    <property type="entry name" value="UbiT"/>
</dbReference>
<organism evidence="4 5">
    <name type="scientific">Saccharobesus litoralis</name>
    <dbReference type="NCBI Taxonomy" id="2172099"/>
    <lineage>
        <taxon>Bacteria</taxon>
        <taxon>Pseudomonadati</taxon>
        <taxon>Pseudomonadota</taxon>
        <taxon>Gammaproteobacteria</taxon>
        <taxon>Alteromonadales</taxon>
        <taxon>Alteromonadaceae</taxon>
        <taxon>Saccharobesus</taxon>
    </lineage>
</organism>
<sequence length="185" mass="20768">MTQLFSQLNRLAPANVVVPKLLAFSQQILPQRLMDSVLAEMFNQVFAEPLNNGELNFLQGKWLGLKMLDIPLHVQISVTPSANKRKDQKAKITCRRPGTANARDSKEADVTISGQHKAFVLMAAQQCDPDTLFFRRQLQITGDTDFGLALKNFLDAFDRDVLAKPLNQFIDFYAELHVSQGVSHV</sequence>
<accession>A0A2S0VNI8</accession>
<proteinExistence type="inferred from homology"/>
<dbReference type="SUPFAM" id="SSF55718">
    <property type="entry name" value="SCP-like"/>
    <property type="match status" value="1"/>
</dbReference>
<dbReference type="GO" id="GO:0006744">
    <property type="term" value="P:ubiquinone biosynthetic process"/>
    <property type="evidence" value="ECO:0007669"/>
    <property type="project" value="UniProtKB-UniRule"/>
</dbReference>
<dbReference type="EMBL" id="CP026604">
    <property type="protein sequence ID" value="AWB65775.1"/>
    <property type="molecule type" value="Genomic_DNA"/>
</dbReference>
<comment type="function">
    <text evidence="1">Required for O(2)-independent ubiquinone (coenzyme Q) biosynthesis. Likely functions as an accessory factor.</text>
</comment>
<dbReference type="InterPro" id="IPR003033">
    <property type="entry name" value="SCP2_sterol-bd_dom"/>
</dbReference>
<gene>
    <name evidence="1" type="primary">ubiT</name>
    <name evidence="4" type="ORF">C2869_04685</name>
</gene>
<dbReference type="InterPro" id="IPR036527">
    <property type="entry name" value="SCP2_sterol-bd_dom_sf"/>
</dbReference>
<reference evidence="4 5" key="1">
    <citation type="submission" date="2018-01" db="EMBL/GenBank/DDBJ databases">
        <title>Genome sequence of a Cantenovulum-like bacteria.</title>
        <authorList>
            <person name="Tan W.R."/>
            <person name="Lau N.-S."/>
            <person name="Go F."/>
            <person name="Amirul A.-A.A."/>
        </authorList>
    </citation>
    <scope>NUCLEOTIDE SEQUENCE [LARGE SCALE GENOMIC DNA]</scope>
    <source>
        <strain evidence="4 5">CCB-QB4</strain>
    </source>
</reference>
<dbReference type="RefSeq" id="WP_108601850.1">
    <property type="nucleotide sequence ID" value="NZ_CP026604.1"/>
</dbReference>
<evidence type="ECO:0000259" key="3">
    <source>
        <dbReference type="Pfam" id="PF02036"/>
    </source>
</evidence>
<dbReference type="AlphaFoldDB" id="A0A2S0VNI8"/>
<dbReference type="OrthoDB" id="5292463at2"/>
<dbReference type="Pfam" id="PF02036">
    <property type="entry name" value="SCP2"/>
    <property type="match status" value="1"/>
</dbReference>
<dbReference type="HAMAP" id="MF_02231">
    <property type="entry name" value="UbiT"/>
    <property type="match status" value="1"/>
</dbReference>
<protein>
    <recommendedName>
        <fullName evidence="1">Ubiquinone biosynthesis accessory factor UbiT</fullName>
    </recommendedName>
</protein>
<dbReference type="Gene3D" id="3.30.1050.10">
    <property type="entry name" value="SCP2 sterol-binding domain"/>
    <property type="match status" value="1"/>
</dbReference>
<comment type="pathway">
    <text evidence="1">Cofactor biosynthesis; ubiquinone biosynthesis.</text>
</comment>
<dbReference type="KEGG" id="cate:C2869_04685"/>
<evidence type="ECO:0000313" key="4">
    <source>
        <dbReference type="EMBL" id="AWB65775.1"/>
    </source>
</evidence>
<feature type="domain" description="SCP2" evidence="3">
    <location>
        <begin position="42"/>
        <end position="155"/>
    </location>
</feature>
<dbReference type="Proteomes" id="UP000244441">
    <property type="component" value="Chromosome"/>
</dbReference>
<feature type="region of interest" description="Disordered" evidence="2">
    <location>
        <begin position="87"/>
        <end position="107"/>
    </location>
</feature>
<evidence type="ECO:0000313" key="5">
    <source>
        <dbReference type="Proteomes" id="UP000244441"/>
    </source>
</evidence>
<evidence type="ECO:0000256" key="1">
    <source>
        <dbReference type="HAMAP-Rule" id="MF_02231"/>
    </source>
</evidence>
<dbReference type="UniPathway" id="UPA00232"/>
<comment type="similarity">
    <text evidence="1">Belongs to the UbiT family.</text>
</comment>
<name>A0A2S0VNI8_9ALTE</name>
<keyword evidence="1" id="KW-0831">Ubiquinone biosynthesis</keyword>
<keyword evidence="5" id="KW-1185">Reference proteome</keyword>